<sequence length="120" mass="14144">MITIKRETIFQYVADKYQAEPQYLWQKYPTYAVLRHPSNNKWFALMMTVPAENLGLSGDKQVEVMDIKLDPENIELLQNQKGFLPAYHMNKSHWLSIEIDQVDDEQTYKLLDNSFDLTSD</sequence>
<organism evidence="1 2">
    <name type="scientific">Companilactobacillus versmoldensis DSM 14857 = KCTC 3814</name>
    <dbReference type="NCBI Taxonomy" id="1423815"/>
    <lineage>
        <taxon>Bacteria</taxon>
        <taxon>Bacillati</taxon>
        <taxon>Bacillota</taxon>
        <taxon>Bacilli</taxon>
        <taxon>Lactobacillales</taxon>
        <taxon>Lactobacillaceae</taxon>
        <taxon>Companilactobacillus</taxon>
    </lineage>
</organism>
<dbReference type="STRING" id="1423815.FC27_GL000170"/>
<reference evidence="1 2" key="1">
    <citation type="journal article" date="2015" name="Genome Announc.">
        <title>Expanding the biotechnology potential of lactobacilli through comparative genomics of 213 strains and associated genera.</title>
        <authorList>
            <person name="Sun Z."/>
            <person name="Harris H.M."/>
            <person name="McCann A."/>
            <person name="Guo C."/>
            <person name="Argimon S."/>
            <person name="Zhang W."/>
            <person name="Yang X."/>
            <person name="Jeffery I.B."/>
            <person name="Cooney J.C."/>
            <person name="Kagawa T.F."/>
            <person name="Liu W."/>
            <person name="Song Y."/>
            <person name="Salvetti E."/>
            <person name="Wrobel A."/>
            <person name="Rasinkangas P."/>
            <person name="Parkhill J."/>
            <person name="Rea M.C."/>
            <person name="O'Sullivan O."/>
            <person name="Ritari J."/>
            <person name="Douillard F.P."/>
            <person name="Paul Ross R."/>
            <person name="Yang R."/>
            <person name="Briner A.E."/>
            <person name="Felis G.E."/>
            <person name="de Vos W.M."/>
            <person name="Barrangou R."/>
            <person name="Klaenhammer T.R."/>
            <person name="Caufield P.W."/>
            <person name="Cui Y."/>
            <person name="Zhang H."/>
            <person name="O'Toole P.W."/>
        </authorList>
    </citation>
    <scope>NUCLEOTIDE SEQUENCE [LARGE SCALE GENOMIC DNA]</scope>
    <source>
        <strain evidence="1 2">DSM 14857</strain>
    </source>
</reference>
<protein>
    <recommendedName>
        <fullName evidence="3">MmcQ protein</fullName>
    </recommendedName>
</protein>
<evidence type="ECO:0008006" key="3">
    <source>
        <dbReference type="Google" id="ProtNLM"/>
    </source>
</evidence>
<dbReference type="PANTHER" id="PTHR35145">
    <property type="entry name" value="CYTOPLASMIC PROTEIN-RELATED"/>
    <property type="match status" value="1"/>
</dbReference>
<dbReference type="Proteomes" id="UP000051647">
    <property type="component" value="Unassembled WGS sequence"/>
</dbReference>
<dbReference type="InterPro" id="IPR058532">
    <property type="entry name" value="YjbR/MT2646/Rv2570-like"/>
</dbReference>
<dbReference type="RefSeq" id="WP_010623582.1">
    <property type="nucleotide sequence ID" value="NZ_AZFA01000001.1"/>
</dbReference>
<dbReference type="EMBL" id="AZFA01000001">
    <property type="protein sequence ID" value="KRL68472.1"/>
    <property type="molecule type" value="Genomic_DNA"/>
</dbReference>
<comment type="caution">
    <text evidence="1">The sequence shown here is derived from an EMBL/GenBank/DDBJ whole genome shotgun (WGS) entry which is preliminary data.</text>
</comment>
<keyword evidence="2" id="KW-1185">Reference proteome</keyword>
<accession>A0A0R1SQJ4</accession>
<dbReference type="InterPro" id="IPR007351">
    <property type="entry name" value="YjbR"/>
</dbReference>
<dbReference type="InterPro" id="IPR038056">
    <property type="entry name" value="YjbR-like_sf"/>
</dbReference>
<dbReference type="Gene3D" id="3.90.1150.30">
    <property type="match status" value="1"/>
</dbReference>
<dbReference type="eggNOG" id="COG2315">
    <property type="taxonomic scope" value="Bacteria"/>
</dbReference>
<gene>
    <name evidence="1" type="ORF">FC27_GL000170</name>
</gene>
<name>A0A0R1SQJ4_9LACO</name>
<dbReference type="AlphaFoldDB" id="A0A0R1SQJ4"/>
<dbReference type="PATRIC" id="fig|1423815.3.peg.171"/>
<dbReference type="Pfam" id="PF04237">
    <property type="entry name" value="YjbR"/>
    <property type="match status" value="1"/>
</dbReference>
<dbReference type="SUPFAM" id="SSF142906">
    <property type="entry name" value="YjbR-like"/>
    <property type="match status" value="1"/>
</dbReference>
<evidence type="ECO:0000313" key="1">
    <source>
        <dbReference type="EMBL" id="KRL68472.1"/>
    </source>
</evidence>
<dbReference type="PANTHER" id="PTHR35145:SF1">
    <property type="entry name" value="CYTOPLASMIC PROTEIN"/>
    <property type="match status" value="1"/>
</dbReference>
<evidence type="ECO:0000313" key="2">
    <source>
        <dbReference type="Proteomes" id="UP000051647"/>
    </source>
</evidence>
<proteinExistence type="predicted"/>